<dbReference type="HOGENOM" id="CLU_090664_1_3_0"/>
<evidence type="ECO:0000313" key="2">
    <source>
        <dbReference type="EMBL" id="ADU64877.1"/>
    </source>
</evidence>
<keyword evidence="3" id="KW-1185">Reference proteome</keyword>
<dbReference type="PANTHER" id="PTHR43682:SF1">
    <property type="entry name" value="LACTATE UTILIZATION PROTEIN C"/>
    <property type="match status" value="1"/>
</dbReference>
<reference evidence="2 3" key="1">
    <citation type="submission" date="2010-12" db="EMBL/GenBank/DDBJ databases">
        <title>Complete sequence of Desulfurispirillum indicum S5.</title>
        <authorList>
            <consortium name="US DOE Joint Genome Institute"/>
            <person name="Lucas S."/>
            <person name="Copeland A."/>
            <person name="Lapidus A."/>
            <person name="Cheng J.-F."/>
            <person name="Goodwin L."/>
            <person name="Pitluck S."/>
            <person name="Chertkov O."/>
            <person name="Held B."/>
            <person name="Detter J.C."/>
            <person name="Han C."/>
            <person name="Tapia R."/>
            <person name="Land M."/>
            <person name="Hauser L."/>
            <person name="Kyrpides N."/>
            <person name="Ivanova N."/>
            <person name="Mikhailova N."/>
            <person name="Haggblom M."/>
            <person name="Rauschenbach I."/>
            <person name="Bini E."/>
            <person name="Woyke T."/>
        </authorList>
    </citation>
    <scope>NUCLEOTIDE SEQUENCE [LARGE SCALE GENOMIC DNA]</scope>
    <source>
        <strain evidence="3">ATCC BAA-1389 / DSM 22839 / S5</strain>
    </source>
</reference>
<organism evidence="2 3">
    <name type="scientific">Desulfurispirillum indicum (strain ATCC BAA-1389 / DSM 22839 / S5)</name>
    <dbReference type="NCBI Taxonomy" id="653733"/>
    <lineage>
        <taxon>Bacteria</taxon>
        <taxon>Pseudomonadati</taxon>
        <taxon>Chrysiogenota</taxon>
        <taxon>Chrysiogenia</taxon>
        <taxon>Chrysiogenales</taxon>
        <taxon>Chrysiogenaceae</taxon>
        <taxon>Desulfurispirillum</taxon>
    </lineage>
</organism>
<protein>
    <recommendedName>
        <fullName evidence="1">LUD domain-containing protein</fullName>
    </recommendedName>
</protein>
<gene>
    <name evidence="2" type="ordered locus">Selin_0118</name>
</gene>
<evidence type="ECO:0000259" key="1">
    <source>
        <dbReference type="Pfam" id="PF02589"/>
    </source>
</evidence>
<dbReference type="Proteomes" id="UP000002572">
    <property type="component" value="Chromosome"/>
</dbReference>
<dbReference type="AlphaFoldDB" id="E6W5E6"/>
<dbReference type="KEGG" id="din:Selin_0118"/>
<dbReference type="InterPro" id="IPR003741">
    <property type="entry name" value="LUD_dom"/>
</dbReference>
<dbReference type="InterPro" id="IPR024185">
    <property type="entry name" value="FTHF_cligase-like_sf"/>
</dbReference>
<dbReference type="eggNOG" id="COG1556">
    <property type="taxonomic scope" value="Bacteria"/>
</dbReference>
<dbReference type="Gene3D" id="3.40.50.10420">
    <property type="entry name" value="NagB/RpiA/CoA transferase-like"/>
    <property type="match status" value="1"/>
</dbReference>
<dbReference type="EMBL" id="CP002432">
    <property type="protein sequence ID" value="ADU64877.1"/>
    <property type="molecule type" value="Genomic_DNA"/>
</dbReference>
<dbReference type="PANTHER" id="PTHR43682">
    <property type="entry name" value="LACTATE UTILIZATION PROTEIN C"/>
    <property type="match status" value="1"/>
</dbReference>
<dbReference type="RefSeq" id="WP_013504766.1">
    <property type="nucleotide sequence ID" value="NC_014836.1"/>
</dbReference>
<name>E6W5E6_DESIS</name>
<proteinExistence type="predicted"/>
<dbReference type="SUPFAM" id="SSF100950">
    <property type="entry name" value="NagB/RpiA/CoA transferase-like"/>
    <property type="match status" value="1"/>
</dbReference>
<evidence type="ECO:0000313" key="3">
    <source>
        <dbReference type="Proteomes" id="UP000002572"/>
    </source>
</evidence>
<dbReference type="InParanoid" id="E6W5E6"/>
<dbReference type="Pfam" id="PF02589">
    <property type="entry name" value="LUD_dom"/>
    <property type="match status" value="1"/>
</dbReference>
<dbReference type="STRING" id="653733.Selin_0118"/>
<accession>E6W5E6</accession>
<dbReference type="InterPro" id="IPR037171">
    <property type="entry name" value="NagB/RpiA_transferase-like"/>
</dbReference>
<sequence>MLEKFLQHCAVAAMQTRVIPAAELTSSIESFLQEGGVVCAPRFEIPEVSTPVDRAGIPVCILEADWAIGETGTFVINQRNPEVRLASCMAETLVVILERSRLVEKLEDVAAYMEEKLSGAEAGFVAFISGASRTADIERELTIGVHGPRYMHALILEDR</sequence>
<feature type="domain" description="LUD" evidence="1">
    <location>
        <begin position="58"/>
        <end position="156"/>
    </location>
</feature>
<dbReference type="OrthoDB" id="9794187at2"/>